<comment type="caution">
    <text evidence="2">The sequence shown here is derived from an EMBL/GenBank/DDBJ whole genome shotgun (WGS) entry which is preliminary data.</text>
</comment>
<feature type="coiled-coil region" evidence="1">
    <location>
        <begin position="277"/>
        <end position="311"/>
    </location>
</feature>
<reference evidence="2" key="1">
    <citation type="journal article" date="2020" name="mSystems">
        <title>Genome- and Community-Level Interaction Insights into Carbon Utilization and Element Cycling Functions of Hydrothermarchaeota in Hydrothermal Sediment.</title>
        <authorList>
            <person name="Zhou Z."/>
            <person name="Liu Y."/>
            <person name="Xu W."/>
            <person name="Pan J."/>
            <person name="Luo Z.H."/>
            <person name="Li M."/>
        </authorList>
    </citation>
    <scope>NUCLEOTIDE SEQUENCE [LARGE SCALE GENOMIC DNA]</scope>
    <source>
        <strain evidence="2">SpSt-961</strain>
    </source>
</reference>
<name>A0A7V3VTR3_UNCW3</name>
<evidence type="ECO:0000256" key="1">
    <source>
        <dbReference type="SAM" id="Coils"/>
    </source>
</evidence>
<dbReference type="AlphaFoldDB" id="A0A7V3VTR3"/>
<gene>
    <name evidence="2" type="ORF">ENX68_02145</name>
</gene>
<dbReference type="EMBL" id="DTOZ01000054">
    <property type="protein sequence ID" value="HGE77787.1"/>
    <property type="molecule type" value="Genomic_DNA"/>
</dbReference>
<accession>A0A7V3VTR3</accession>
<evidence type="ECO:0008006" key="3">
    <source>
        <dbReference type="Google" id="ProtNLM"/>
    </source>
</evidence>
<evidence type="ECO:0000313" key="2">
    <source>
        <dbReference type="EMBL" id="HGE77787.1"/>
    </source>
</evidence>
<proteinExistence type="predicted"/>
<dbReference type="SUPFAM" id="SSF55073">
    <property type="entry name" value="Nucleotide cyclase"/>
    <property type="match status" value="1"/>
</dbReference>
<dbReference type="InterPro" id="IPR029787">
    <property type="entry name" value="Nucleotide_cyclase"/>
</dbReference>
<keyword evidence="1" id="KW-0175">Coiled coil</keyword>
<organism evidence="2">
    <name type="scientific">candidate division WOR-3 bacterium</name>
    <dbReference type="NCBI Taxonomy" id="2052148"/>
    <lineage>
        <taxon>Bacteria</taxon>
        <taxon>Bacteria division WOR-3</taxon>
    </lineage>
</organism>
<dbReference type="Gene3D" id="3.30.70.1230">
    <property type="entry name" value="Nucleotide cyclase"/>
    <property type="match status" value="1"/>
</dbReference>
<protein>
    <recommendedName>
        <fullName evidence="3">Guanylate cyclase domain-containing protein</fullName>
    </recommendedName>
</protein>
<sequence>MLRNEFEEVLITQTPYYQKLNKVYRDSLNFQRYLNLLKNLSNNDPILKYFEDKEGKEIVFMGRKIFSLQEDFVTNYLNFIRDESLLAKWDEFFERYSNTLFEIYKNFTQNDPFRIFIFEIVNRKLLRDFITRETIGRTIEEKAYIAERIGVVINQLFNYVRRSLTRYVMVQDRLITESYEKVPAYPRVSRNELTKLMGRLILKKGLPEPIFSAILKNLLNTNYNLGLQKIIKKIGEMGKEFSREKVMEILGAHFFFPDEEGMLKVFTAVQTTAQGIYEEVKNKRIAIEKRIEELNKEIEDINRLMSEQLINEVRNFSTEESLELHIKKLKRSLLTLGYDIRRFRLELQDYQKKESEIEGILKLKITDFFKFITKNEWDPYFLFLVGERKTIEEEAFQNLLKDAVNECKGSKDYMNILNELRIPGFLKERYNTVEIMKRFNTIIKELFEPFLKTLLLEELIDYYPKVGSALIPENIRYVAEEAMRGRVSLVEKGVTPKITMEEKPLLGVDRYKNLIAVLTYDIRGSTFMGTKLQNAEKESEIRNLFQETMLTVIEKFGGLPIKDTGDGGIILFAKNNFDIKNGKTKIPEPGSVLNAVRCGLEMVKESINFVQENIEHYKDWFREVEDRKINFEGITYATLPPAYQSIFQIGVGIASGEYPKEIYLEQNAFGDLDLSGMLVRESNFYSKIKSREKSTVICDDATVFNLLLNVDKFSFLSDTGVKLTAESMDIEQELEYWINQKTSRRGFIIDFYRIFLSKMGEEIYHPGSLKILIGVTDIVIEETGEIKDGKGGRGKFLFEVSSEVPK</sequence>